<dbReference type="AlphaFoldDB" id="A0A0L6TZU1"/>
<sequence>MKGAKINFLKVAIVIIGVTILLLCVFGLPWLAEYSTEINPEYGYLKYPILIWIYITTIPFFVALFEGFKLLKYIESENAFSELGVESLNHIKQCGIGIIILYGIGLVILGFQNVLHPTMLIIAATIIFAALSISLFAAVLQELLKTALEIKSENDLTV</sequence>
<evidence type="ECO:0000313" key="2">
    <source>
        <dbReference type="EMBL" id="KNZ41602.1"/>
    </source>
</evidence>
<evidence type="ECO:0000256" key="1">
    <source>
        <dbReference type="SAM" id="Phobius"/>
    </source>
</evidence>
<proteinExistence type="predicted"/>
<keyword evidence="1" id="KW-0812">Transmembrane</keyword>
<feature type="transmembrane region" description="Helical" evidence="1">
    <location>
        <begin position="94"/>
        <end position="112"/>
    </location>
</feature>
<feature type="transmembrane region" description="Helical" evidence="1">
    <location>
        <begin position="44"/>
        <end position="65"/>
    </location>
</feature>
<dbReference type="RefSeq" id="WP_050740544.1">
    <property type="nucleotide sequence ID" value="NZ_LGYO01000027.1"/>
</dbReference>
<dbReference type="InterPro" id="IPR021354">
    <property type="entry name" value="DUF2975"/>
</dbReference>
<reference evidence="3" key="1">
    <citation type="submission" date="2015-07" db="EMBL/GenBank/DDBJ databases">
        <title>Draft genome sequence of Acetobacterium bakii DSM 8293, a potential psychrophilic chemical producer through syngas fermentation.</title>
        <authorList>
            <person name="Song Y."/>
            <person name="Hwang S."/>
            <person name="Cho B.-K."/>
        </authorList>
    </citation>
    <scope>NUCLEOTIDE SEQUENCE [LARGE SCALE GENOMIC DNA]</scope>
    <source>
        <strain evidence="3">DSM 8239</strain>
    </source>
</reference>
<keyword evidence="1" id="KW-0472">Membrane</keyword>
<feature type="transmembrane region" description="Helical" evidence="1">
    <location>
        <begin position="12"/>
        <end position="32"/>
    </location>
</feature>
<name>A0A0L6TZU1_9FIRM</name>
<protein>
    <submittedName>
        <fullName evidence="2">Membrane protein</fullName>
    </submittedName>
</protein>
<evidence type="ECO:0000313" key="3">
    <source>
        <dbReference type="Proteomes" id="UP000036873"/>
    </source>
</evidence>
<dbReference type="OrthoDB" id="1100174at2"/>
<accession>A0A0L6TZU1</accession>
<dbReference type="Proteomes" id="UP000036873">
    <property type="component" value="Unassembled WGS sequence"/>
</dbReference>
<dbReference type="STRING" id="52689.AKG39_11510"/>
<keyword evidence="1" id="KW-1133">Transmembrane helix</keyword>
<feature type="transmembrane region" description="Helical" evidence="1">
    <location>
        <begin position="118"/>
        <end position="140"/>
    </location>
</feature>
<dbReference type="PATRIC" id="fig|52689.4.peg.1531"/>
<comment type="caution">
    <text evidence="2">The sequence shown here is derived from an EMBL/GenBank/DDBJ whole genome shotgun (WGS) entry which is preliminary data.</text>
</comment>
<dbReference type="EMBL" id="LGYO01000027">
    <property type="protein sequence ID" value="KNZ41602.1"/>
    <property type="molecule type" value="Genomic_DNA"/>
</dbReference>
<dbReference type="Pfam" id="PF11188">
    <property type="entry name" value="DUF2975"/>
    <property type="match status" value="1"/>
</dbReference>
<gene>
    <name evidence="2" type="ORF">AKG39_11510</name>
</gene>
<organism evidence="2 3">
    <name type="scientific">Acetobacterium bakii</name>
    <dbReference type="NCBI Taxonomy" id="52689"/>
    <lineage>
        <taxon>Bacteria</taxon>
        <taxon>Bacillati</taxon>
        <taxon>Bacillota</taxon>
        <taxon>Clostridia</taxon>
        <taxon>Eubacteriales</taxon>
        <taxon>Eubacteriaceae</taxon>
        <taxon>Acetobacterium</taxon>
    </lineage>
</organism>
<keyword evidence="3" id="KW-1185">Reference proteome</keyword>